<dbReference type="EMBL" id="CAIIXF020000010">
    <property type="protein sequence ID" value="CAH1797768.1"/>
    <property type="molecule type" value="Genomic_DNA"/>
</dbReference>
<accession>A0A8S4Q1Z5</accession>
<sequence>MADEKSIAFRILIFAGFLINTASAQLANNYELARLRIIGTALGTCFAVFLILGIIAICLSHYAGKQREKNYRNMQADNYAGSVYAVSLERGYLGPGHAQSVSGSSWVSGPSGHTSYAQSSYAGSYYGPN</sequence>
<keyword evidence="1" id="KW-0472">Membrane</keyword>
<reference evidence="2" key="1">
    <citation type="submission" date="2022-03" db="EMBL/GenBank/DDBJ databases">
        <authorList>
            <person name="Martin C."/>
        </authorList>
    </citation>
    <scope>NUCLEOTIDE SEQUENCE</scope>
</reference>
<comment type="caution">
    <text evidence="2">The sequence shown here is derived from an EMBL/GenBank/DDBJ whole genome shotgun (WGS) entry which is preliminary data.</text>
</comment>
<protein>
    <submittedName>
        <fullName evidence="2">Uncharacterized protein</fullName>
    </submittedName>
</protein>
<keyword evidence="1" id="KW-0812">Transmembrane</keyword>
<evidence type="ECO:0000313" key="3">
    <source>
        <dbReference type="Proteomes" id="UP000749559"/>
    </source>
</evidence>
<evidence type="ECO:0000313" key="2">
    <source>
        <dbReference type="EMBL" id="CAH1797768.1"/>
    </source>
</evidence>
<evidence type="ECO:0000256" key="1">
    <source>
        <dbReference type="SAM" id="Phobius"/>
    </source>
</evidence>
<dbReference type="AlphaFoldDB" id="A0A8S4Q1Z5"/>
<name>A0A8S4Q1Z5_OWEFU</name>
<gene>
    <name evidence="2" type="ORF">OFUS_LOCUS21995</name>
</gene>
<dbReference type="Proteomes" id="UP000749559">
    <property type="component" value="Unassembled WGS sequence"/>
</dbReference>
<feature type="transmembrane region" description="Helical" evidence="1">
    <location>
        <begin position="40"/>
        <end position="64"/>
    </location>
</feature>
<proteinExistence type="predicted"/>
<organism evidence="2 3">
    <name type="scientific">Owenia fusiformis</name>
    <name type="common">Polychaete worm</name>
    <dbReference type="NCBI Taxonomy" id="6347"/>
    <lineage>
        <taxon>Eukaryota</taxon>
        <taxon>Metazoa</taxon>
        <taxon>Spiralia</taxon>
        <taxon>Lophotrochozoa</taxon>
        <taxon>Annelida</taxon>
        <taxon>Polychaeta</taxon>
        <taxon>Sedentaria</taxon>
        <taxon>Canalipalpata</taxon>
        <taxon>Sabellida</taxon>
        <taxon>Oweniida</taxon>
        <taxon>Oweniidae</taxon>
        <taxon>Owenia</taxon>
    </lineage>
</organism>
<keyword evidence="3" id="KW-1185">Reference proteome</keyword>
<keyword evidence="1" id="KW-1133">Transmembrane helix</keyword>